<dbReference type="STRING" id="43151.W5JSB2"/>
<keyword evidence="6" id="KW-1015">Disulfide bond</keyword>
<evidence type="ECO:0000256" key="3">
    <source>
        <dbReference type="ARBA" id="ARBA00022588"/>
    </source>
</evidence>
<dbReference type="GO" id="GO:0045087">
    <property type="term" value="P:innate immune response"/>
    <property type="evidence" value="ECO:0007669"/>
    <property type="project" value="UniProtKB-KW"/>
</dbReference>
<dbReference type="HOGENOM" id="CLU_006842_0_0_1"/>
<dbReference type="CDD" id="cd00190">
    <property type="entry name" value="Tryp_SPc"/>
    <property type="match status" value="1"/>
</dbReference>
<dbReference type="InterPro" id="IPR001254">
    <property type="entry name" value="Trypsin_dom"/>
</dbReference>
<dbReference type="VEuPathDB" id="VectorBase:ADAC002027"/>
<protein>
    <submittedName>
        <fullName evidence="11">CLIP-domain serine protease subfamily B</fullName>
    </submittedName>
</protein>
<keyword evidence="13" id="KW-1185">Reference proteome</keyword>
<dbReference type="EnsemblMetazoa" id="ADAC002027-RA">
    <property type="protein sequence ID" value="ADAC002027-PA"/>
    <property type="gene ID" value="ADAC002027"/>
</dbReference>
<accession>W5JSB2</accession>
<keyword evidence="3" id="KW-0399">Innate immunity</keyword>
<evidence type="ECO:0000256" key="7">
    <source>
        <dbReference type="ARBA" id="ARBA00023180"/>
    </source>
</evidence>
<reference evidence="12" key="4">
    <citation type="submission" date="2015-06" db="UniProtKB">
        <authorList>
            <consortium name="EnsemblMetazoa"/>
        </authorList>
    </citation>
    <scope>IDENTIFICATION</scope>
</reference>
<feature type="domain" description="Peptidase S1" evidence="10">
    <location>
        <begin position="48"/>
        <end position="309"/>
    </location>
</feature>
<reference evidence="11" key="3">
    <citation type="journal article" date="2013" name="Nucleic Acids Res.">
        <title>The genome of Anopheles darlingi, the main neotropical malaria vector.</title>
        <authorList>
            <person name="Marinotti O."/>
            <person name="Cerqueira G.C."/>
            <person name="de Almeida L.G."/>
            <person name="Ferro M.I."/>
            <person name="Loreto E.L."/>
            <person name="Zaha A."/>
            <person name="Teixeira S.M."/>
            <person name="Wespiser A.R."/>
            <person name="Almeida E Silva A."/>
            <person name="Schlindwein A.D."/>
            <person name="Pacheco A.C."/>
            <person name="Silva A.L."/>
            <person name="Graveley B.R."/>
            <person name="Walenz B.P."/>
            <person name="Lima Bde A."/>
            <person name="Ribeiro C.A."/>
            <person name="Nunes-Silva C.G."/>
            <person name="de Carvalho C.R."/>
            <person name="Soares C.M."/>
            <person name="de Menezes C.B."/>
            <person name="Matiolli C."/>
            <person name="Caffrey D."/>
            <person name="Araujo D.A."/>
            <person name="de Oliveira D.M."/>
            <person name="Golenbock D."/>
            <person name="Grisard E.C."/>
            <person name="Fantinatti-Garboggini F."/>
            <person name="de Carvalho F.M."/>
            <person name="Barcellos F.G."/>
            <person name="Prosdocimi F."/>
            <person name="May G."/>
            <person name="Azevedo Junior G.M."/>
            <person name="Guimaraes G.M."/>
            <person name="Goldman G.H."/>
            <person name="Padilha I.Q."/>
            <person name="Batista Jda S."/>
            <person name="Ferro J.A."/>
            <person name="Ribeiro J.M."/>
            <person name="Fietto J.L."/>
            <person name="Dabbas K.M."/>
            <person name="Cerdeira L."/>
            <person name="Agnez-Lima L.F."/>
            <person name="Brocchi M."/>
            <person name="de Carvalho M.O."/>
            <person name="Teixeira Mde M."/>
            <person name="Diniz Maia Mde M."/>
            <person name="Goldman M.H."/>
            <person name="Cruz Schneider M.P."/>
            <person name="Felipe M.S."/>
            <person name="Hungria M."/>
            <person name="Nicolas M.F."/>
            <person name="Pereira M."/>
            <person name="Montes M.A."/>
            <person name="Cantao M.E."/>
            <person name="Vincentz M."/>
            <person name="Rafael M.S."/>
            <person name="Silverman N."/>
            <person name="Stoco P.H."/>
            <person name="Souza R.C."/>
            <person name="Vicentini R."/>
            <person name="Gazzinelli R.T."/>
            <person name="Neves Rde O."/>
            <person name="Silva R."/>
            <person name="Astolfi-Filho S."/>
            <person name="Maciel T.E."/>
            <person name="Urmenyi T.P."/>
            <person name="Tadei W.P."/>
            <person name="Camargo E.P."/>
            <person name="de Vasconcelos A.T."/>
        </authorList>
    </citation>
    <scope>NUCLEOTIDE SEQUENCE</scope>
</reference>
<dbReference type="PRINTS" id="PR00722">
    <property type="entry name" value="CHYMOTRYPSIN"/>
</dbReference>
<dbReference type="EMBL" id="ADMH02000498">
    <property type="protein sequence ID" value="ETN66193.1"/>
    <property type="molecule type" value="Genomic_DNA"/>
</dbReference>
<dbReference type="VEuPathDB" id="VectorBase:ADAR2_006926"/>
<evidence type="ECO:0000313" key="12">
    <source>
        <dbReference type="EnsemblMetazoa" id="ADAC002027-PA"/>
    </source>
</evidence>
<evidence type="ECO:0000256" key="4">
    <source>
        <dbReference type="ARBA" id="ARBA00022729"/>
    </source>
</evidence>
<dbReference type="InterPro" id="IPR051487">
    <property type="entry name" value="Ser/Thr_Proteases_Immune/Dev"/>
</dbReference>
<keyword evidence="7" id="KW-0325">Glycoprotein</keyword>
<evidence type="ECO:0000256" key="1">
    <source>
        <dbReference type="ARBA" id="ARBA00004613"/>
    </source>
</evidence>
<comment type="subcellular location">
    <subcellularLocation>
        <location evidence="1">Secreted</location>
    </subcellularLocation>
</comment>
<feature type="signal peptide" evidence="9">
    <location>
        <begin position="1"/>
        <end position="19"/>
    </location>
</feature>
<dbReference type="GO" id="GO:0004252">
    <property type="term" value="F:serine-type endopeptidase activity"/>
    <property type="evidence" value="ECO:0007669"/>
    <property type="project" value="InterPro"/>
</dbReference>
<dbReference type="Proteomes" id="UP000000673">
    <property type="component" value="Unassembled WGS sequence"/>
</dbReference>
<evidence type="ECO:0000256" key="5">
    <source>
        <dbReference type="ARBA" id="ARBA00022859"/>
    </source>
</evidence>
<reference evidence="11 13" key="1">
    <citation type="journal article" date="2010" name="BMC Genomics">
        <title>Combination of measures distinguishes pre-miRNAs from other stem-loops in the genome of the newly sequenced Anopheles darlingi.</title>
        <authorList>
            <person name="Mendes N.D."/>
            <person name="Freitas A.T."/>
            <person name="Vasconcelos A.T."/>
            <person name="Sagot M.F."/>
        </authorList>
    </citation>
    <scope>NUCLEOTIDE SEQUENCE</scope>
</reference>
<dbReference type="Pfam" id="PF00089">
    <property type="entry name" value="Trypsin"/>
    <property type="match status" value="1"/>
</dbReference>
<dbReference type="AlphaFoldDB" id="W5JSB2"/>
<dbReference type="PANTHER" id="PTHR24256">
    <property type="entry name" value="TRYPTASE-RELATED"/>
    <property type="match status" value="1"/>
</dbReference>
<dbReference type="eggNOG" id="KOG3627">
    <property type="taxonomic scope" value="Eukaryota"/>
</dbReference>
<reference evidence="11" key="2">
    <citation type="submission" date="2010-05" db="EMBL/GenBank/DDBJ databases">
        <authorList>
            <person name="Almeida L.G."/>
            <person name="Nicolas M.F."/>
            <person name="Souza R.C."/>
            <person name="Vasconcelos A.T.R."/>
        </authorList>
    </citation>
    <scope>NUCLEOTIDE SEQUENCE</scope>
</reference>
<evidence type="ECO:0000256" key="8">
    <source>
        <dbReference type="ARBA" id="ARBA00024195"/>
    </source>
</evidence>
<keyword evidence="5" id="KW-0391">Immunity</keyword>
<evidence type="ECO:0000259" key="10">
    <source>
        <dbReference type="PROSITE" id="PS50240"/>
    </source>
</evidence>
<comment type="similarity">
    <text evidence="8">Belongs to the peptidase S1 family. CLIP subfamily.</text>
</comment>
<keyword evidence="11" id="KW-0378">Hydrolase</keyword>
<keyword evidence="11" id="KW-0645">Protease</keyword>
<dbReference type="SUPFAM" id="SSF50494">
    <property type="entry name" value="Trypsin-like serine proteases"/>
    <property type="match status" value="1"/>
</dbReference>
<dbReference type="GO" id="GO:0005576">
    <property type="term" value="C:extracellular region"/>
    <property type="evidence" value="ECO:0007669"/>
    <property type="project" value="UniProtKB-SubCell"/>
</dbReference>
<dbReference type="Gene3D" id="2.40.10.10">
    <property type="entry name" value="Trypsin-like serine proteases"/>
    <property type="match status" value="2"/>
</dbReference>
<evidence type="ECO:0000313" key="13">
    <source>
        <dbReference type="Proteomes" id="UP000000673"/>
    </source>
</evidence>
<evidence type="ECO:0000313" key="11">
    <source>
        <dbReference type="EMBL" id="ETN66193.1"/>
    </source>
</evidence>
<dbReference type="PROSITE" id="PS50240">
    <property type="entry name" value="TRYPSIN_DOM"/>
    <property type="match status" value="1"/>
</dbReference>
<dbReference type="SMART" id="SM00020">
    <property type="entry name" value="Tryp_SPc"/>
    <property type="match status" value="1"/>
</dbReference>
<dbReference type="InterPro" id="IPR043504">
    <property type="entry name" value="Peptidase_S1_PA_chymotrypsin"/>
</dbReference>
<keyword evidence="2" id="KW-0964">Secreted</keyword>
<sequence>MAFGKVAIVLLIAVHVCNALFQSVGESDDINWSLLPTTDCGQKASNRISNDSKTFPFEYPWMVLLRFSWNGQMLDIGGGSLINHRYVLTAAHSVRTQGNMKLSKVRLGEHDRSKDIDCVVYANGEKRCADPPLDVDVESTVVHSEYKRSSRFQHDIALIRMAQDVAYSDSIKPICLPIREDVRSKILPEYILTGWSVTEQRNPSRARLLQRVLKHMSIPESQQKLKENSIRSNVSEKYQMSTGNVFQVDSCGDFSGAPLGFSVDLVGDRFVQYGIASSGVNSCIQRLSTVPAIYTRVSSYMNWIVKNMKP</sequence>
<feature type="chain" id="PRO_5010155886" evidence="9">
    <location>
        <begin position="20"/>
        <end position="310"/>
    </location>
</feature>
<evidence type="ECO:0000256" key="6">
    <source>
        <dbReference type="ARBA" id="ARBA00023157"/>
    </source>
</evidence>
<dbReference type="OMA" id="AREVEYT"/>
<gene>
    <name evidence="11" type="ORF">AND_002027</name>
</gene>
<evidence type="ECO:0000256" key="2">
    <source>
        <dbReference type="ARBA" id="ARBA00022525"/>
    </source>
</evidence>
<dbReference type="GO" id="GO:0006508">
    <property type="term" value="P:proteolysis"/>
    <property type="evidence" value="ECO:0007669"/>
    <property type="project" value="UniProtKB-KW"/>
</dbReference>
<organism evidence="11">
    <name type="scientific">Anopheles darlingi</name>
    <name type="common">Mosquito</name>
    <dbReference type="NCBI Taxonomy" id="43151"/>
    <lineage>
        <taxon>Eukaryota</taxon>
        <taxon>Metazoa</taxon>
        <taxon>Ecdysozoa</taxon>
        <taxon>Arthropoda</taxon>
        <taxon>Hexapoda</taxon>
        <taxon>Insecta</taxon>
        <taxon>Pterygota</taxon>
        <taxon>Neoptera</taxon>
        <taxon>Endopterygota</taxon>
        <taxon>Diptera</taxon>
        <taxon>Nematocera</taxon>
        <taxon>Culicoidea</taxon>
        <taxon>Culicidae</taxon>
        <taxon>Anophelinae</taxon>
        <taxon>Anopheles</taxon>
    </lineage>
</organism>
<evidence type="ECO:0000256" key="9">
    <source>
        <dbReference type="SAM" id="SignalP"/>
    </source>
</evidence>
<proteinExistence type="inferred from homology"/>
<dbReference type="InterPro" id="IPR009003">
    <property type="entry name" value="Peptidase_S1_PA"/>
</dbReference>
<dbReference type="InterPro" id="IPR001314">
    <property type="entry name" value="Peptidase_S1A"/>
</dbReference>
<dbReference type="FunFam" id="2.40.10.10:FF:000028">
    <property type="entry name" value="Serine protease easter"/>
    <property type="match status" value="1"/>
</dbReference>
<name>W5JSB2_ANODA</name>
<keyword evidence="4 9" id="KW-0732">Signal</keyword>